<dbReference type="Proteomes" id="UP000492821">
    <property type="component" value="Unassembled WGS sequence"/>
</dbReference>
<dbReference type="WBParaSite" id="Pan_g11049.t1">
    <property type="protein sequence ID" value="Pan_g11049.t1"/>
    <property type="gene ID" value="Pan_g11049"/>
</dbReference>
<dbReference type="AlphaFoldDB" id="A0A7E4ZQH2"/>
<name>A0A7E4ZQH2_PANRE</name>
<protein>
    <submittedName>
        <fullName evidence="2">DUF1653 domain-containing protein</fullName>
    </submittedName>
</protein>
<accession>A0A7E4ZQH2</accession>
<sequence length="77" mass="9010">MTTPAITKVLYCYGELNETILGYEREGRLKFFVACYNDATKDPYSYLLVDMHPQTPDNMRLKTYIYPSENTITYVPK</sequence>
<proteinExistence type="predicted"/>
<keyword evidence="1" id="KW-1185">Reference proteome</keyword>
<reference evidence="1" key="1">
    <citation type="journal article" date="2013" name="Genetics">
        <title>The draft genome and transcriptome of Panagrellus redivivus are shaped by the harsh demands of a free-living lifestyle.</title>
        <authorList>
            <person name="Srinivasan J."/>
            <person name="Dillman A.R."/>
            <person name="Macchietto M.G."/>
            <person name="Heikkinen L."/>
            <person name="Lakso M."/>
            <person name="Fracchia K.M."/>
            <person name="Antoshechkin I."/>
            <person name="Mortazavi A."/>
            <person name="Wong G."/>
            <person name="Sternberg P.W."/>
        </authorList>
    </citation>
    <scope>NUCLEOTIDE SEQUENCE [LARGE SCALE GENOMIC DNA]</scope>
    <source>
        <strain evidence="1">MT8872</strain>
    </source>
</reference>
<organism evidence="1 2">
    <name type="scientific">Panagrellus redivivus</name>
    <name type="common">Microworm</name>
    <dbReference type="NCBI Taxonomy" id="6233"/>
    <lineage>
        <taxon>Eukaryota</taxon>
        <taxon>Metazoa</taxon>
        <taxon>Ecdysozoa</taxon>
        <taxon>Nematoda</taxon>
        <taxon>Chromadorea</taxon>
        <taxon>Rhabditida</taxon>
        <taxon>Tylenchina</taxon>
        <taxon>Panagrolaimomorpha</taxon>
        <taxon>Panagrolaimoidea</taxon>
        <taxon>Panagrolaimidae</taxon>
        <taxon>Panagrellus</taxon>
    </lineage>
</organism>
<evidence type="ECO:0000313" key="2">
    <source>
        <dbReference type="WBParaSite" id="Pan_g11049.t1"/>
    </source>
</evidence>
<reference evidence="2" key="2">
    <citation type="submission" date="2020-10" db="UniProtKB">
        <authorList>
            <consortium name="WormBaseParasite"/>
        </authorList>
    </citation>
    <scope>IDENTIFICATION</scope>
</reference>
<evidence type="ECO:0000313" key="1">
    <source>
        <dbReference type="Proteomes" id="UP000492821"/>
    </source>
</evidence>